<dbReference type="InterPro" id="IPR055235">
    <property type="entry name" value="ASD1_cat"/>
</dbReference>
<dbReference type="Pfam" id="PF06964">
    <property type="entry name" value="Alpha-L-AF_C"/>
    <property type="match status" value="1"/>
</dbReference>
<proteinExistence type="inferred from homology"/>
<evidence type="ECO:0000256" key="1">
    <source>
        <dbReference type="ARBA" id="ARBA00001462"/>
    </source>
</evidence>
<dbReference type="InterPro" id="IPR008979">
    <property type="entry name" value="Galactose-bd-like_sf"/>
</dbReference>
<dbReference type="Gene3D" id="2.60.40.1180">
    <property type="entry name" value="Golgi alpha-mannosidase II"/>
    <property type="match status" value="1"/>
</dbReference>
<dbReference type="SUPFAM" id="SSF49785">
    <property type="entry name" value="Galactose-binding domain-like"/>
    <property type="match status" value="1"/>
</dbReference>
<dbReference type="EC" id="3.2.1.55" evidence="3"/>
<dbReference type="GO" id="GO:0046556">
    <property type="term" value="F:alpha-L-arabinofuranosidase activity"/>
    <property type="evidence" value="ECO:0007669"/>
    <property type="project" value="UniProtKB-EC"/>
</dbReference>
<keyword evidence="8" id="KW-1185">Reference proteome</keyword>
<protein>
    <recommendedName>
        <fullName evidence="3">non-reducing end alpha-L-arabinofuranosidase</fullName>
        <ecNumber evidence="3">3.2.1.55</ecNumber>
    </recommendedName>
</protein>
<dbReference type="InterPro" id="IPR013780">
    <property type="entry name" value="Glyco_hydro_b"/>
</dbReference>
<evidence type="ECO:0000313" key="7">
    <source>
        <dbReference type="EMBL" id="MCC2210003.1"/>
    </source>
</evidence>
<dbReference type="Gene3D" id="2.60.120.260">
    <property type="entry name" value="Galactose-binding domain-like"/>
    <property type="match status" value="1"/>
</dbReference>
<evidence type="ECO:0000256" key="2">
    <source>
        <dbReference type="ARBA" id="ARBA00007186"/>
    </source>
</evidence>
<dbReference type="InterPro" id="IPR010720">
    <property type="entry name" value="Alpha-L-AF_C"/>
</dbReference>
<dbReference type="Pfam" id="PF22848">
    <property type="entry name" value="ASD1_dom"/>
    <property type="match status" value="1"/>
</dbReference>
<comment type="caution">
    <text evidence="7">The sequence shown here is derived from an EMBL/GenBank/DDBJ whole genome shotgun (WGS) entry which is preliminary data.</text>
</comment>
<keyword evidence="5" id="KW-0378">Hydrolase</keyword>
<dbReference type="Gene3D" id="3.20.20.80">
    <property type="entry name" value="Glycosidases"/>
    <property type="match status" value="1"/>
</dbReference>
<dbReference type="InterPro" id="IPR051563">
    <property type="entry name" value="Glycosyl_Hydrolase_51"/>
</dbReference>
<dbReference type="AlphaFoldDB" id="A0AAE3DY13"/>
<dbReference type="PANTHER" id="PTHR31776:SF26">
    <property type="entry name" value="SECRETED ARABINOSIDASE"/>
    <property type="match status" value="1"/>
</dbReference>
<evidence type="ECO:0000313" key="8">
    <source>
        <dbReference type="Proteomes" id="UP001198242"/>
    </source>
</evidence>
<dbReference type="SUPFAM" id="SSF51445">
    <property type="entry name" value="(Trans)glycosidases"/>
    <property type="match status" value="1"/>
</dbReference>
<feature type="domain" description="Alpha-L-arabinofuranosidase C-terminal" evidence="6">
    <location>
        <begin position="435"/>
        <end position="764"/>
    </location>
</feature>
<keyword evidence="4" id="KW-0732">Signal</keyword>
<dbReference type="SUPFAM" id="SSF51011">
    <property type="entry name" value="Glycosyl hydrolase domain"/>
    <property type="match status" value="1"/>
</dbReference>
<dbReference type="Pfam" id="PF02018">
    <property type="entry name" value="CBM_4_9"/>
    <property type="match status" value="1"/>
</dbReference>
<comment type="catalytic activity">
    <reaction evidence="1">
        <text>Hydrolysis of terminal non-reducing alpha-L-arabinofuranoside residues in alpha-L-arabinosides.</text>
        <dbReference type="EC" id="3.2.1.55"/>
    </reaction>
</comment>
<dbReference type="InterPro" id="IPR003305">
    <property type="entry name" value="CenC_carb-bd"/>
</dbReference>
<evidence type="ECO:0000256" key="4">
    <source>
        <dbReference type="ARBA" id="ARBA00022729"/>
    </source>
</evidence>
<dbReference type="InterPro" id="IPR017853">
    <property type="entry name" value="GH"/>
</dbReference>
<dbReference type="SMART" id="SM00813">
    <property type="entry name" value="Alpha-L-AF_C"/>
    <property type="match status" value="1"/>
</dbReference>
<comment type="similarity">
    <text evidence="2">Belongs to the glycosyl hydrolase 51 family.</text>
</comment>
<organism evidence="7 8">
    <name type="scientific">Hominilimicola fabiformis</name>
    <dbReference type="NCBI Taxonomy" id="2885356"/>
    <lineage>
        <taxon>Bacteria</taxon>
        <taxon>Bacillati</taxon>
        <taxon>Bacillota</taxon>
        <taxon>Clostridia</taxon>
        <taxon>Eubacteriales</taxon>
        <taxon>Oscillospiraceae</taxon>
        <taxon>Hominilimicola</taxon>
    </lineage>
</organism>
<gene>
    <name evidence="7" type="ORF">LKE05_04250</name>
</gene>
<accession>A0AAE3DY13</accession>
<name>A0AAE3DY13_9FIRM</name>
<dbReference type="GO" id="GO:0046373">
    <property type="term" value="P:L-arabinose metabolic process"/>
    <property type="evidence" value="ECO:0007669"/>
    <property type="project" value="InterPro"/>
</dbReference>
<dbReference type="PANTHER" id="PTHR31776">
    <property type="entry name" value="ALPHA-L-ARABINOFURANOSIDASE 1"/>
    <property type="match status" value="1"/>
</dbReference>
<sequence>MNKITVTTNKKASMSDFYGIFFEDINHAADGGLYGEMIRNRAFEFSPMDNPSYQALTAWKRIEEGGASVSSFVSNKSPFSKRNPNYLILEINKTGTRAGIKNLGYNSGIAVKENESYNFSCYAKSDKPCEITVSIDNAYGEVITEKSLNITSNEWTEYSFTLTSPVDDFSAVLAVTSKQECKFCLDFVSLFPVKTYKNRKNGMRNDIAEMLADLKPKFMRFPGGCLIHDGTLNSDDRNSMYRWKNTIGAVTDRPSRRNNWRYNQSLGLGYFEYFQFCEDIGAKPLPVLPAGYNPHMEQAVPLDEMQEWIDDALDLIEFANGNADTKWGKIRCDMGHAEPFNLEYLAVGNEEVGQGFWDRYDLFHKAIKEKYPQIKIINSAGPFPQGGEFERGWNNAKKNGSDLVDEHYYTSPEWMLANCHRYDNMPSDGPKVFLGEYASWGNTYYNALIEAAYMTGLENNAHAIGLVCYAPLLCNVDYINWQPDMIWFDNHRVYGSANYYVQKMFMNCTGNNLLDVKHDGFDKPITLGSDKISGNIEIEADRCSAEFYDIKITDITTGNVKTYDNLSFNNGGKAVIDSIDSNHYKVESTAKRTAGDKGFRLFFGKSDDKNLIQWFIGGWQNQDTEVNAQVNGRGSCLDHNIFSVMTGQEYKLCLEVNGRNITTYINGKTANTAIDKQPVMEELYYTASSDDNNIYIKAVNVRDTEITSEICVEGVNGINANITELSGNSLNDMNDFDNPKKVSPKTSALTAVSNTFEYTFPPQSVTIFTVQK</sequence>
<dbReference type="RefSeq" id="WP_308456033.1">
    <property type="nucleotide sequence ID" value="NZ_JAJEQM010000004.1"/>
</dbReference>
<reference evidence="7 8" key="1">
    <citation type="submission" date="2021-10" db="EMBL/GenBank/DDBJ databases">
        <title>Anaerobic single-cell dispensing facilitates the cultivation of human gut bacteria.</title>
        <authorList>
            <person name="Afrizal A."/>
        </authorList>
    </citation>
    <scope>NUCLEOTIDE SEQUENCE [LARGE SCALE GENOMIC DNA]</scope>
    <source>
        <strain evidence="7 8">CLA-AA-H232</strain>
    </source>
</reference>
<evidence type="ECO:0000256" key="3">
    <source>
        <dbReference type="ARBA" id="ARBA00012670"/>
    </source>
</evidence>
<evidence type="ECO:0000259" key="6">
    <source>
        <dbReference type="SMART" id="SM00813"/>
    </source>
</evidence>
<evidence type="ECO:0000256" key="5">
    <source>
        <dbReference type="ARBA" id="ARBA00022801"/>
    </source>
</evidence>
<dbReference type="EMBL" id="JAJEQM010000004">
    <property type="protein sequence ID" value="MCC2210003.1"/>
    <property type="molecule type" value="Genomic_DNA"/>
</dbReference>
<dbReference type="Proteomes" id="UP001198242">
    <property type="component" value="Unassembled WGS sequence"/>
</dbReference>